<gene>
    <name evidence="2" type="ORF">HMPREF0454_04583</name>
</gene>
<evidence type="ECO:0000313" key="3">
    <source>
        <dbReference type="Proteomes" id="UP000005959"/>
    </source>
</evidence>
<dbReference type="HOGENOM" id="CLU_905331_0_0_6"/>
<feature type="domain" description="DUF4123" evidence="1">
    <location>
        <begin position="143"/>
        <end position="260"/>
    </location>
</feature>
<dbReference type="Pfam" id="PF13503">
    <property type="entry name" value="DUF4123"/>
    <property type="match status" value="1"/>
</dbReference>
<evidence type="ECO:0000259" key="1">
    <source>
        <dbReference type="Pfam" id="PF13503"/>
    </source>
</evidence>
<dbReference type="Proteomes" id="UP000005959">
    <property type="component" value="Unassembled WGS sequence"/>
</dbReference>
<comment type="caution">
    <text evidence="2">The sequence shown here is derived from an EMBL/GenBank/DDBJ whole genome shotgun (WGS) entry which is preliminary data.</text>
</comment>
<dbReference type="EMBL" id="AGCI01000110">
    <property type="protein sequence ID" value="EHM37952.1"/>
    <property type="molecule type" value="Genomic_DNA"/>
</dbReference>
<dbReference type="RefSeq" id="WP_004096693.1">
    <property type="nucleotide sequence ID" value="NZ_JH417555.1"/>
</dbReference>
<dbReference type="InterPro" id="IPR025391">
    <property type="entry name" value="DUF4123"/>
</dbReference>
<name>G9YD98_HAFAL</name>
<evidence type="ECO:0000313" key="2">
    <source>
        <dbReference type="EMBL" id="EHM37952.1"/>
    </source>
</evidence>
<accession>G9YD98</accession>
<reference evidence="2 3" key="1">
    <citation type="submission" date="2011-08" db="EMBL/GenBank/DDBJ databases">
        <authorList>
            <person name="Weinstock G."/>
            <person name="Sodergren E."/>
            <person name="Clifton S."/>
            <person name="Fulton L."/>
            <person name="Fulton B."/>
            <person name="Courtney L."/>
            <person name="Fronick C."/>
            <person name="Harrison M."/>
            <person name="Strong C."/>
            <person name="Farmer C."/>
            <person name="Delahaunty K."/>
            <person name="Markovic C."/>
            <person name="Hall O."/>
            <person name="Minx P."/>
            <person name="Tomlinson C."/>
            <person name="Mitreva M."/>
            <person name="Hou S."/>
            <person name="Chen J."/>
            <person name="Wollam A."/>
            <person name="Pepin K.H."/>
            <person name="Johnson M."/>
            <person name="Bhonagiri V."/>
            <person name="Zhang X."/>
            <person name="Suruliraj S."/>
            <person name="Warren W."/>
            <person name="Chinwalla A."/>
            <person name="Mardis E.R."/>
            <person name="Wilson R.K."/>
        </authorList>
    </citation>
    <scope>NUCLEOTIDE SEQUENCE [LARGE SCALE GENOMIC DNA]</scope>
    <source>
        <strain evidence="2 3">ATCC 51873</strain>
    </source>
</reference>
<proteinExistence type="predicted"/>
<dbReference type="AlphaFoldDB" id="G9YD98"/>
<protein>
    <recommendedName>
        <fullName evidence="1">DUF4123 domain-containing protein</fullName>
    </recommendedName>
</protein>
<sequence length="310" mass="35407">MVEKKYWYLNEQDHQVLQAGREQTLIWNALRSVMAIKDMPPIPLGATGEAWLTQTVEQARRYDVMNSYHLPLWLEIAHRGGENFWQLEDVQAVLNAGEINDVRINTLLQMADLEQRPVVETPVQPVDFTQHAVYRWCEAGLPLWALVDGAFDAAPQGFACGLDVAHYSLFNSADRALESHGPWLIAAWMKPRMVQYLLSRPAYAINTLWLVADGEVEDIVTHLQGLLYVRQGEGEGGSRFRFHDPRVFATWINSLAPERLDDFFGPVQRWFSPDPNPLWSTQQLHGYSQMDNQLERRIIATYPPHTGGDA</sequence>
<organism evidence="2 3">
    <name type="scientific">Hafnia alvei ATCC 51873</name>
    <dbReference type="NCBI Taxonomy" id="1002364"/>
    <lineage>
        <taxon>Bacteria</taxon>
        <taxon>Pseudomonadati</taxon>
        <taxon>Pseudomonadota</taxon>
        <taxon>Gammaproteobacteria</taxon>
        <taxon>Enterobacterales</taxon>
        <taxon>Hafniaceae</taxon>
        <taxon>Hafnia</taxon>
    </lineage>
</organism>
<dbReference type="PATRIC" id="fig|1002364.3.peg.4116"/>